<organism evidence="2 3">
    <name type="scientific">Natrinema salsiterrestre</name>
    <dbReference type="NCBI Taxonomy" id="2950540"/>
    <lineage>
        <taxon>Archaea</taxon>
        <taxon>Methanobacteriati</taxon>
        <taxon>Methanobacteriota</taxon>
        <taxon>Stenosarchaea group</taxon>
        <taxon>Halobacteria</taxon>
        <taxon>Halobacteriales</taxon>
        <taxon>Natrialbaceae</taxon>
        <taxon>Natrinema</taxon>
    </lineage>
</organism>
<evidence type="ECO:0000256" key="1">
    <source>
        <dbReference type="SAM" id="Phobius"/>
    </source>
</evidence>
<feature type="transmembrane region" description="Helical" evidence="1">
    <location>
        <begin position="39"/>
        <end position="61"/>
    </location>
</feature>
<feature type="transmembrane region" description="Helical" evidence="1">
    <location>
        <begin position="127"/>
        <end position="148"/>
    </location>
</feature>
<keyword evidence="1" id="KW-0472">Membrane</keyword>
<dbReference type="Proteomes" id="UP001154061">
    <property type="component" value="Unassembled WGS sequence"/>
</dbReference>
<proteinExistence type="predicted"/>
<reference evidence="2" key="1">
    <citation type="submission" date="2022-06" db="EMBL/GenBank/DDBJ databases">
        <title>Natrinema sp. a new haloarchaeum isolate from saline soil.</title>
        <authorList>
            <person name="Strakova D."/>
            <person name="Galisteo C."/>
            <person name="Sanchez-Porro C."/>
            <person name="Ventosa A."/>
        </authorList>
    </citation>
    <scope>NUCLEOTIDE SEQUENCE</scope>
    <source>
        <strain evidence="2">S1CR25-10</strain>
    </source>
</reference>
<keyword evidence="1" id="KW-0812">Transmembrane</keyword>
<dbReference type="RefSeq" id="WP_277520214.1">
    <property type="nucleotide sequence ID" value="NZ_JAMQOT010000001.1"/>
</dbReference>
<feature type="transmembrane region" description="Helical" evidence="1">
    <location>
        <begin position="6"/>
        <end position="27"/>
    </location>
</feature>
<comment type="caution">
    <text evidence="2">The sequence shown here is derived from an EMBL/GenBank/DDBJ whole genome shotgun (WGS) entry which is preliminary data.</text>
</comment>
<feature type="transmembrane region" description="Helical" evidence="1">
    <location>
        <begin position="266"/>
        <end position="293"/>
    </location>
</feature>
<sequence>MIATVAFWLALLVAGHVAGRLYGAYTVRRHGDDGHQSRGTYRLLGIVGCTAIVGLTLSGLVETTEATLSTLHPALSGGLAAPLAWIPTGAGTIVAVLVAYLGVFPYARERRDLEISAATAVGRLAKYLLAIAVLCLGTLAPLVVLLRLPDPSPFLIPILFAVLAVGVSVWIQYNVRLSQRLSEPTGEQRRRLEAAADRANLTATVAGVFPGRETETAGLYVDGPFWNRRAYATDYAVDVLTDDELTALCARLQAAGERRLPERQALILALLFGSFLTATVWLSLWLALAVLVVCWPLCARYLRRYEFAADRRAARSVGVDELAGAYEATDDLADDRGRFHERFAASPSTARRLERLREPAS</sequence>
<dbReference type="EMBL" id="JAMQOT010000001">
    <property type="protein sequence ID" value="MDF9744732.1"/>
    <property type="molecule type" value="Genomic_DNA"/>
</dbReference>
<keyword evidence="1" id="KW-1133">Transmembrane helix</keyword>
<accession>A0A9Q4L1E6</accession>
<dbReference type="AlphaFoldDB" id="A0A9Q4L1E6"/>
<feature type="transmembrane region" description="Helical" evidence="1">
    <location>
        <begin position="154"/>
        <end position="173"/>
    </location>
</feature>
<evidence type="ECO:0000313" key="3">
    <source>
        <dbReference type="Proteomes" id="UP001154061"/>
    </source>
</evidence>
<evidence type="ECO:0000313" key="2">
    <source>
        <dbReference type="EMBL" id="MDF9744732.1"/>
    </source>
</evidence>
<protein>
    <submittedName>
        <fullName evidence="2">Peptidase</fullName>
    </submittedName>
</protein>
<gene>
    <name evidence="2" type="ORF">NDI89_03950</name>
</gene>
<name>A0A9Q4L1E6_9EURY</name>
<feature type="transmembrane region" description="Helical" evidence="1">
    <location>
        <begin position="81"/>
        <end position="106"/>
    </location>
</feature>
<keyword evidence="3" id="KW-1185">Reference proteome</keyword>